<evidence type="ECO:0000313" key="3">
    <source>
        <dbReference type="Proteomes" id="UP000770661"/>
    </source>
</evidence>
<accession>A0A8J4YPH6</accession>
<feature type="region of interest" description="Disordered" evidence="1">
    <location>
        <begin position="50"/>
        <end position="78"/>
    </location>
</feature>
<name>A0A8J4YPH6_CHIOP</name>
<evidence type="ECO:0000256" key="1">
    <source>
        <dbReference type="SAM" id="MobiDB-lite"/>
    </source>
</evidence>
<sequence length="109" mass="12168">MHCRGVRHQFHRSDLPGQCEIQSSDNCIQLGHVEWLESSLRSQLASSTMLPSISTGSTKRQRTGVHPNSGLVASGTPKSSHRIILPNFSHDLIQKPPYFFIDDDFIPSL</sequence>
<reference evidence="2" key="1">
    <citation type="submission" date="2020-07" db="EMBL/GenBank/DDBJ databases">
        <title>The High-quality genome of the commercially important snow crab, Chionoecetes opilio.</title>
        <authorList>
            <person name="Jeong J.-H."/>
            <person name="Ryu S."/>
        </authorList>
    </citation>
    <scope>NUCLEOTIDE SEQUENCE</scope>
    <source>
        <strain evidence="2">MADBK_172401_WGS</strain>
        <tissue evidence="2">Digestive gland</tissue>
    </source>
</reference>
<keyword evidence="3" id="KW-1185">Reference proteome</keyword>
<organism evidence="2 3">
    <name type="scientific">Chionoecetes opilio</name>
    <name type="common">Atlantic snow crab</name>
    <name type="synonym">Cancer opilio</name>
    <dbReference type="NCBI Taxonomy" id="41210"/>
    <lineage>
        <taxon>Eukaryota</taxon>
        <taxon>Metazoa</taxon>
        <taxon>Ecdysozoa</taxon>
        <taxon>Arthropoda</taxon>
        <taxon>Crustacea</taxon>
        <taxon>Multicrustacea</taxon>
        <taxon>Malacostraca</taxon>
        <taxon>Eumalacostraca</taxon>
        <taxon>Eucarida</taxon>
        <taxon>Decapoda</taxon>
        <taxon>Pleocyemata</taxon>
        <taxon>Brachyura</taxon>
        <taxon>Eubrachyura</taxon>
        <taxon>Majoidea</taxon>
        <taxon>Majidae</taxon>
        <taxon>Chionoecetes</taxon>
    </lineage>
</organism>
<dbReference type="EMBL" id="JACEEZ010002921">
    <property type="protein sequence ID" value="KAG0727854.1"/>
    <property type="molecule type" value="Genomic_DNA"/>
</dbReference>
<evidence type="ECO:0000313" key="2">
    <source>
        <dbReference type="EMBL" id="KAG0727854.1"/>
    </source>
</evidence>
<comment type="caution">
    <text evidence="2">The sequence shown here is derived from an EMBL/GenBank/DDBJ whole genome shotgun (WGS) entry which is preliminary data.</text>
</comment>
<dbReference type="Proteomes" id="UP000770661">
    <property type="component" value="Unassembled WGS sequence"/>
</dbReference>
<proteinExistence type="predicted"/>
<gene>
    <name evidence="2" type="ORF">GWK47_033754</name>
</gene>
<dbReference type="AlphaFoldDB" id="A0A8J4YPH6"/>
<protein>
    <submittedName>
        <fullName evidence="2">Uncharacterized protein</fullName>
    </submittedName>
</protein>